<feature type="compositionally biased region" description="Acidic residues" evidence="1">
    <location>
        <begin position="184"/>
        <end position="193"/>
    </location>
</feature>
<feature type="region of interest" description="Disordered" evidence="1">
    <location>
        <begin position="181"/>
        <end position="247"/>
    </location>
</feature>
<name>A0AAE1R5S7_9SOLA</name>
<proteinExistence type="predicted"/>
<comment type="caution">
    <text evidence="2">The sequence shown here is derived from an EMBL/GenBank/DDBJ whole genome shotgun (WGS) entry which is preliminary data.</text>
</comment>
<dbReference type="EMBL" id="JAVYJV010000019">
    <property type="protein sequence ID" value="KAK4345396.1"/>
    <property type="molecule type" value="Genomic_DNA"/>
</dbReference>
<dbReference type="Proteomes" id="UP001291623">
    <property type="component" value="Unassembled WGS sequence"/>
</dbReference>
<feature type="compositionally biased region" description="Basic and acidic residues" evidence="1">
    <location>
        <begin position="205"/>
        <end position="228"/>
    </location>
</feature>
<evidence type="ECO:0000313" key="3">
    <source>
        <dbReference type="Proteomes" id="UP001291623"/>
    </source>
</evidence>
<evidence type="ECO:0000256" key="1">
    <source>
        <dbReference type="SAM" id="MobiDB-lite"/>
    </source>
</evidence>
<evidence type="ECO:0000313" key="2">
    <source>
        <dbReference type="EMBL" id="KAK4345396.1"/>
    </source>
</evidence>
<dbReference type="AlphaFoldDB" id="A0AAE1R5S7"/>
<keyword evidence="3" id="KW-1185">Reference proteome</keyword>
<sequence length="354" mass="40147">MDSIWCFLSLDYQNKKGGKPTDPKRLSFEDDHVNHGKNPHARVDICKESEQHSLKRCTLSHRIESDDARISPIGVQTRLHVPPKECYQKIELTHRVEPTQSTRLGRIGQAAWSTGLRLGQLGSNSADSDPTLSVARAARLNSHRALFVAVGQPLLILYIELHLAENKFLIKWKIKDPSTTQITESEEEPDEEQQNNKNRPLLEQPGKERGKNISDNEDAKKARRRTPEGRSSAKSQKGKHERANERGSLTKDTIVAILEAPNEMMIEVAQLLRVGHLRQYINDRAKLNLSRNVRQKPNQLSSKHYKLVRYSFQQEDAATTGSKQQQSDSIFSGCATAYQSSALRNDLFTRDLQQ</sequence>
<protein>
    <submittedName>
        <fullName evidence="2">Uncharacterized protein</fullName>
    </submittedName>
</protein>
<gene>
    <name evidence="2" type="ORF">RND71_035572</name>
</gene>
<organism evidence="2 3">
    <name type="scientific">Anisodus tanguticus</name>
    <dbReference type="NCBI Taxonomy" id="243964"/>
    <lineage>
        <taxon>Eukaryota</taxon>
        <taxon>Viridiplantae</taxon>
        <taxon>Streptophyta</taxon>
        <taxon>Embryophyta</taxon>
        <taxon>Tracheophyta</taxon>
        <taxon>Spermatophyta</taxon>
        <taxon>Magnoliopsida</taxon>
        <taxon>eudicotyledons</taxon>
        <taxon>Gunneridae</taxon>
        <taxon>Pentapetalae</taxon>
        <taxon>asterids</taxon>
        <taxon>lamiids</taxon>
        <taxon>Solanales</taxon>
        <taxon>Solanaceae</taxon>
        <taxon>Solanoideae</taxon>
        <taxon>Hyoscyameae</taxon>
        <taxon>Anisodus</taxon>
    </lineage>
</organism>
<accession>A0AAE1R5S7</accession>
<reference evidence="2" key="1">
    <citation type="submission" date="2023-12" db="EMBL/GenBank/DDBJ databases">
        <title>Genome assembly of Anisodus tanguticus.</title>
        <authorList>
            <person name="Wang Y.-J."/>
        </authorList>
    </citation>
    <scope>NUCLEOTIDE SEQUENCE</scope>
    <source>
        <strain evidence="2">KB-2021</strain>
        <tissue evidence="2">Leaf</tissue>
    </source>
</reference>